<gene>
    <name evidence="1" type="ORF">IscW_ISCW009386</name>
</gene>
<evidence type="ECO:0000313" key="3">
    <source>
        <dbReference type="Proteomes" id="UP000001555"/>
    </source>
</evidence>
<dbReference type="EnsemblMetazoa" id="ISCW009386-RA">
    <property type="protein sequence ID" value="ISCW009386-PA"/>
    <property type="gene ID" value="ISCW009386"/>
</dbReference>
<evidence type="ECO:0000313" key="2">
    <source>
        <dbReference type="EnsemblMetazoa" id="ISCW009386-PA"/>
    </source>
</evidence>
<evidence type="ECO:0000313" key="1">
    <source>
        <dbReference type="EMBL" id="EEC12823.1"/>
    </source>
</evidence>
<feature type="non-terminal residue" evidence="1">
    <location>
        <position position="1"/>
    </location>
</feature>
<proteinExistence type="predicted"/>
<evidence type="ECO:0008006" key="4">
    <source>
        <dbReference type="Google" id="ProtNLM"/>
    </source>
</evidence>
<keyword evidence="3" id="KW-1185">Reference proteome</keyword>
<dbReference type="AlphaFoldDB" id="B7Q1V1"/>
<dbReference type="HOGENOM" id="CLU_020243_2_0_1"/>
<organism>
    <name type="scientific">Ixodes scapularis</name>
    <name type="common">Black-legged tick</name>
    <name type="synonym">Deer tick</name>
    <dbReference type="NCBI Taxonomy" id="6945"/>
    <lineage>
        <taxon>Eukaryota</taxon>
        <taxon>Metazoa</taxon>
        <taxon>Ecdysozoa</taxon>
        <taxon>Arthropoda</taxon>
        <taxon>Chelicerata</taxon>
        <taxon>Arachnida</taxon>
        <taxon>Acari</taxon>
        <taxon>Parasitiformes</taxon>
        <taxon>Ixodida</taxon>
        <taxon>Ixodoidea</taxon>
        <taxon>Ixodidae</taxon>
        <taxon>Ixodinae</taxon>
        <taxon>Ixodes</taxon>
    </lineage>
</organism>
<dbReference type="Proteomes" id="UP000001555">
    <property type="component" value="Unassembled WGS sequence"/>
</dbReference>
<dbReference type="OrthoDB" id="10056610at2759"/>
<dbReference type="PANTHER" id="PTHR31912">
    <property type="entry name" value="IP13529P"/>
    <property type="match status" value="1"/>
</dbReference>
<reference evidence="2" key="2">
    <citation type="submission" date="2020-05" db="UniProtKB">
        <authorList>
            <consortium name="EnsemblMetazoa"/>
        </authorList>
    </citation>
    <scope>IDENTIFICATION</scope>
    <source>
        <strain evidence="2">wikel</strain>
    </source>
</reference>
<dbReference type="VEuPathDB" id="VectorBase:ISCW009386"/>
<sequence>FILSMKEKHCVPGVVQEDVTENIRTLFNFFSCHYVAILRSHLAKVGLNTEEDDDLNEILSLDECFEHALEAVSSEHKLTTYCKRKYDLVEPIECHLDSADGEKRVYHYIPVLKVIEAELKKGDVMSALLTSNARRENRECMTDYCDGSLFQRHELFASGEFSLRLHFYTDEFTVVNPLGSRKSEYKIAAFYFVIGNLPAQYHSQMKHIHLAMLFKHSHLKNHSYGEVLKPLVSDLKKLEHGIQVNTAVGALTVRAAVACVCMDNLSAHQFGGFSTSFRVGRICRYCMATSETMIETDVSTFKLRTLDIHEIHLQAAKADPELSKVYGVTRECPFSELKFFDVTVACPPDLMHDLLEGIVPRVIKLALKKLIDERHFTLEFLNKRIKSFNYGFSDSTDKPVPIPKQSLSKRGLIPGKAVQKMSLLTFLPLLIGHKVPKGNQTWKMFLHLRCVTDIVFAPSIERSWVPYLEHLIKTFLDSFLEIFPGHFHAKMHYLVHYPRFITLYGPLRHVWCMRFEAKHQYFKGIARITRNFVNVTLTLSKRHQMRQCYERLSSLDVGYVPMAAAKEAAFMTLPTSLQESVKAYFDTEFDEQEIMVEVKALKKGSVMYKVGLLYPVALLHAEEIPLFFEIERIINVRGLWMSCGKLLRPTHFLEHEHAYVVKETSDWHSCQPGSEIDHTPLNKYANSKGDITVFLKYRISGNKC</sequence>
<dbReference type="PANTHER" id="PTHR31912:SF36">
    <property type="entry name" value="C2H2-TYPE DOMAIN-CONTAINING PROTEIN"/>
    <property type="match status" value="1"/>
</dbReference>
<protein>
    <recommendedName>
        <fullName evidence="4">DUF4218 domain-containing protein</fullName>
    </recommendedName>
</protein>
<dbReference type="EMBL" id="ABJB010266400">
    <property type="status" value="NOT_ANNOTATED_CDS"/>
    <property type="molecule type" value="Genomic_DNA"/>
</dbReference>
<dbReference type="VEuPathDB" id="VectorBase:ISCI009386"/>
<accession>B7Q1V1</accession>
<dbReference type="PaxDb" id="6945-B7Q1V1"/>
<reference evidence="1 3" key="1">
    <citation type="submission" date="2008-03" db="EMBL/GenBank/DDBJ databases">
        <title>Annotation of Ixodes scapularis.</title>
        <authorList>
            <consortium name="Ixodes scapularis Genome Project Consortium"/>
            <person name="Caler E."/>
            <person name="Hannick L.I."/>
            <person name="Bidwell S."/>
            <person name="Joardar V."/>
            <person name="Thiagarajan M."/>
            <person name="Amedeo P."/>
            <person name="Galinsky K.J."/>
            <person name="Schobel S."/>
            <person name="Inman J."/>
            <person name="Hostetler J."/>
            <person name="Miller J."/>
            <person name="Hammond M."/>
            <person name="Megy K."/>
            <person name="Lawson D."/>
            <person name="Kodira C."/>
            <person name="Sutton G."/>
            <person name="Meyer J."/>
            <person name="Hill C.A."/>
            <person name="Birren B."/>
            <person name="Nene V."/>
            <person name="Collins F."/>
            <person name="Alarcon-Chaidez F."/>
            <person name="Wikel S."/>
            <person name="Strausberg R."/>
        </authorList>
    </citation>
    <scope>NUCLEOTIDE SEQUENCE [LARGE SCALE GENOMIC DNA]</scope>
    <source>
        <strain evidence="3">Wikel</strain>
        <strain evidence="1">Wikel colony</strain>
    </source>
</reference>
<dbReference type="InParanoid" id="B7Q1V1"/>
<dbReference type="EMBL" id="DS839748">
    <property type="protein sequence ID" value="EEC12823.1"/>
    <property type="molecule type" value="Genomic_DNA"/>
</dbReference>
<name>B7Q1V1_IXOSC</name>
<dbReference type="VEuPathDB" id="VectorBase:ISCP_037411"/>